<feature type="transmembrane region" description="Helical" evidence="4">
    <location>
        <begin position="171"/>
        <end position="194"/>
    </location>
</feature>
<evidence type="ECO:0000256" key="3">
    <source>
        <dbReference type="PROSITE-ProRule" id="PRU00284"/>
    </source>
</evidence>
<evidence type="ECO:0000256" key="2">
    <source>
        <dbReference type="ARBA" id="ARBA00029447"/>
    </source>
</evidence>
<evidence type="ECO:0000313" key="7">
    <source>
        <dbReference type="Proteomes" id="UP000001202"/>
    </source>
</evidence>
<dbReference type="GO" id="GO:0005886">
    <property type="term" value="C:plasma membrane"/>
    <property type="evidence" value="ECO:0007669"/>
    <property type="project" value="TreeGrafter"/>
</dbReference>
<dbReference type="KEGG" id="tpp:TPASS_0640"/>
<keyword evidence="1" id="KW-0145">Chemotaxis</keyword>
<dbReference type="Pfam" id="PF00015">
    <property type="entry name" value="MCPsignal"/>
    <property type="match status" value="1"/>
</dbReference>
<sequence length="614" mass="67270">MNTEHAVSDFAVLRRAVVMSVAWVPATSLVAYIAGVIDGSMLSALLTSVSFFCALALMLGASLTLYYVLLMSVKKHQNDSAAAEAAFLRYTWISPLPPAVAAVVYPVCAALEVGFSSSHVLLLSYYLSSVGAALCLIPFFHHPFFYTLQEWAHFIPLRETRLGYYSLSREISVVLVSGLFSMFCVGFSSLLLPLHGEQELAHVVITHNLPCASLICVLSVIVMIRIGRHLDLANQGILTFIQNRLSGDASAASMRVVRRNEFGFLTQSLNKMHKSTRFFLIASRGKMARARKIANSFVRNARTSCAAINEIISQAHKAEDKIKHQSRTIFETQKHVQHIVGNIDRFNGHIGEQVDTVTDAASSVEQMVRNIESVTQVLSDNSNVIETLLLEAKLAQDATIQSADVGREVLHASEALAEAGAVIQHIASQTNLLAMNASIEATYCKESGQGFEVVASEIRRLAEDASKQGKHISAVLRDVKTEIEKVSESALAVQAQFALIFSITTDIKAQEEVISQSMVEQTKDSVHVLHAIQHITEITRTLQENSGAILDNSKHVEEAMLALSRITSEIDSSVSSMHKNSEQVKKYASSITEIGQKNKDSITDLVTELSNMRL</sequence>
<dbReference type="RefSeq" id="WP_010882085.1">
    <property type="nucleotide sequence ID" value="NC_010741.1"/>
</dbReference>
<evidence type="ECO:0000256" key="1">
    <source>
        <dbReference type="ARBA" id="ARBA00022500"/>
    </source>
</evidence>
<gene>
    <name evidence="6" type="primary">mcp4</name>
    <name evidence="6" type="ordered locus">TPASS_0640</name>
</gene>
<reference evidence="6 7" key="1">
    <citation type="journal article" date="2008" name="BMC Microbiol.">
        <title>Complete genome sequence of Treponema pallidum ssp. pallidum strain SS14 determined with oligonucleotide arrays.</title>
        <authorList>
            <person name="Matejkova P."/>
            <person name="Strouhal M."/>
            <person name="Smajs D."/>
            <person name="Norris S.J."/>
            <person name="Palzkill T."/>
            <person name="Petrosino J.F."/>
            <person name="Sodergren E."/>
            <person name="Norton J.E."/>
            <person name="Singh J."/>
            <person name="Richmond T.A."/>
            <person name="Molla M.N."/>
            <person name="Albert T.J."/>
            <person name="Weinstock G.M."/>
        </authorList>
    </citation>
    <scope>NUCLEOTIDE SEQUENCE [LARGE SCALE GENOMIC DNA]</scope>
    <source>
        <strain evidence="6 7">SS14</strain>
    </source>
</reference>
<dbReference type="PANTHER" id="PTHR43531:SF11">
    <property type="entry name" value="METHYL-ACCEPTING CHEMOTAXIS PROTEIN 3"/>
    <property type="match status" value="1"/>
</dbReference>
<dbReference type="Proteomes" id="UP000001202">
    <property type="component" value="Chromosome"/>
</dbReference>
<evidence type="ECO:0000313" key="6">
    <source>
        <dbReference type="EMBL" id="ACD71058.1"/>
    </source>
</evidence>
<dbReference type="Gene3D" id="1.10.287.950">
    <property type="entry name" value="Methyl-accepting chemotaxis protein"/>
    <property type="match status" value="1"/>
</dbReference>
<keyword evidence="4" id="KW-1133">Transmembrane helix</keyword>
<feature type="transmembrane region" description="Helical" evidence="4">
    <location>
        <begin position="121"/>
        <end position="140"/>
    </location>
</feature>
<dbReference type="AlphaFoldDB" id="A0A0H3BJM5"/>
<dbReference type="InterPro" id="IPR051310">
    <property type="entry name" value="MCP_chemotaxis"/>
</dbReference>
<protein>
    <submittedName>
        <fullName evidence="6">Methyl-accepting chemotaxis protein</fullName>
    </submittedName>
</protein>
<dbReference type="GO" id="GO:0004888">
    <property type="term" value="F:transmembrane signaling receptor activity"/>
    <property type="evidence" value="ECO:0007669"/>
    <property type="project" value="InterPro"/>
</dbReference>
<proteinExistence type="inferred from homology"/>
<feature type="domain" description="Methyl-accepting transducer" evidence="5">
    <location>
        <begin position="328"/>
        <end position="560"/>
    </location>
</feature>
<dbReference type="SUPFAM" id="SSF58104">
    <property type="entry name" value="Methyl-accepting chemotaxis protein (MCP) signaling domain"/>
    <property type="match status" value="1"/>
</dbReference>
<evidence type="ECO:0000259" key="5">
    <source>
        <dbReference type="PROSITE" id="PS50111"/>
    </source>
</evidence>
<keyword evidence="4" id="KW-0472">Membrane</keyword>
<dbReference type="GO" id="GO:0006935">
    <property type="term" value="P:chemotaxis"/>
    <property type="evidence" value="ECO:0007669"/>
    <property type="project" value="UniProtKB-KW"/>
</dbReference>
<accession>A0A0H3BJM5</accession>
<dbReference type="PROSITE" id="PS50111">
    <property type="entry name" value="CHEMOTAXIS_TRANSDUC_2"/>
    <property type="match status" value="1"/>
</dbReference>
<feature type="transmembrane region" description="Helical" evidence="4">
    <location>
        <begin position="200"/>
        <end position="224"/>
    </location>
</feature>
<dbReference type="GeneID" id="93876409"/>
<dbReference type="GO" id="GO:0007165">
    <property type="term" value="P:signal transduction"/>
    <property type="evidence" value="ECO:0007669"/>
    <property type="project" value="UniProtKB-KW"/>
</dbReference>
<keyword evidence="4" id="KW-0812">Transmembrane</keyword>
<feature type="transmembrane region" description="Helical" evidence="4">
    <location>
        <begin position="12"/>
        <end position="37"/>
    </location>
</feature>
<keyword evidence="3" id="KW-0807">Transducer</keyword>
<name>A0A0H3BJM5_TREPS</name>
<organism evidence="6 7">
    <name type="scientific">Treponema pallidum subsp. pallidum (strain SS14)</name>
    <dbReference type="NCBI Taxonomy" id="455434"/>
    <lineage>
        <taxon>Bacteria</taxon>
        <taxon>Pseudomonadati</taxon>
        <taxon>Spirochaetota</taxon>
        <taxon>Spirochaetia</taxon>
        <taxon>Spirochaetales</taxon>
        <taxon>Treponemataceae</taxon>
        <taxon>Treponema</taxon>
    </lineage>
</organism>
<dbReference type="SMART" id="SM00283">
    <property type="entry name" value="MA"/>
    <property type="match status" value="1"/>
</dbReference>
<dbReference type="EMBL" id="CP000805">
    <property type="protein sequence ID" value="ACD71058.1"/>
    <property type="molecule type" value="Genomic_DNA"/>
</dbReference>
<feature type="transmembrane region" description="Helical" evidence="4">
    <location>
        <begin position="49"/>
        <end position="69"/>
    </location>
</feature>
<dbReference type="PANTHER" id="PTHR43531">
    <property type="entry name" value="PROTEIN ICFG"/>
    <property type="match status" value="1"/>
</dbReference>
<dbReference type="PATRIC" id="fig|455434.6.peg.634"/>
<evidence type="ECO:0000256" key="4">
    <source>
        <dbReference type="SAM" id="Phobius"/>
    </source>
</evidence>
<dbReference type="PRINTS" id="PR00260">
    <property type="entry name" value="CHEMTRNSDUCR"/>
</dbReference>
<comment type="similarity">
    <text evidence="2">Belongs to the methyl-accepting chemotaxis (MCP) protein family.</text>
</comment>
<feature type="transmembrane region" description="Helical" evidence="4">
    <location>
        <begin position="90"/>
        <end position="115"/>
    </location>
</feature>
<dbReference type="InterPro" id="IPR004089">
    <property type="entry name" value="MCPsignal_dom"/>
</dbReference>
<dbReference type="InterPro" id="IPR004090">
    <property type="entry name" value="Chemotax_Me-accpt_rcpt"/>
</dbReference>